<dbReference type="Proteomes" id="UP000691718">
    <property type="component" value="Unassembled WGS sequence"/>
</dbReference>
<proteinExistence type="predicted"/>
<dbReference type="EMBL" id="CAJQZP010000693">
    <property type="protein sequence ID" value="CAG4978638.1"/>
    <property type="molecule type" value="Genomic_DNA"/>
</dbReference>
<organism evidence="2 3">
    <name type="scientific">Parnassius apollo</name>
    <name type="common">Apollo butterfly</name>
    <name type="synonym">Papilio apollo</name>
    <dbReference type="NCBI Taxonomy" id="110799"/>
    <lineage>
        <taxon>Eukaryota</taxon>
        <taxon>Metazoa</taxon>
        <taxon>Ecdysozoa</taxon>
        <taxon>Arthropoda</taxon>
        <taxon>Hexapoda</taxon>
        <taxon>Insecta</taxon>
        <taxon>Pterygota</taxon>
        <taxon>Neoptera</taxon>
        <taxon>Endopterygota</taxon>
        <taxon>Lepidoptera</taxon>
        <taxon>Glossata</taxon>
        <taxon>Ditrysia</taxon>
        <taxon>Papilionoidea</taxon>
        <taxon>Papilionidae</taxon>
        <taxon>Parnassiinae</taxon>
        <taxon>Parnassini</taxon>
        <taxon>Parnassius</taxon>
        <taxon>Parnassius</taxon>
    </lineage>
</organism>
<accession>A0A8S3WS34</accession>
<protein>
    <submittedName>
        <fullName evidence="2">(apollo) hypothetical protein</fullName>
    </submittedName>
</protein>
<feature type="region of interest" description="Disordered" evidence="1">
    <location>
        <begin position="1"/>
        <end position="29"/>
    </location>
</feature>
<gene>
    <name evidence="2" type="ORF">PAPOLLO_LOCUS9716</name>
</gene>
<feature type="compositionally biased region" description="Basic and acidic residues" evidence="1">
    <location>
        <begin position="55"/>
        <end position="64"/>
    </location>
</feature>
<feature type="region of interest" description="Disordered" evidence="1">
    <location>
        <begin position="55"/>
        <end position="101"/>
    </location>
</feature>
<keyword evidence="3" id="KW-1185">Reference proteome</keyword>
<evidence type="ECO:0000313" key="3">
    <source>
        <dbReference type="Proteomes" id="UP000691718"/>
    </source>
</evidence>
<evidence type="ECO:0000256" key="1">
    <source>
        <dbReference type="SAM" id="MobiDB-lite"/>
    </source>
</evidence>
<evidence type="ECO:0000313" key="2">
    <source>
        <dbReference type="EMBL" id="CAG4978638.1"/>
    </source>
</evidence>
<name>A0A8S3WS34_PARAO</name>
<comment type="caution">
    <text evidence="2">The sequence shown here is derived from an EMBL/GenBank/DDBJ whole genome shotgun (WGS) entry which is preliminary data.</text>
</comment>
<dbReference type="AlphaFoldDB" id="A0A8S3WS34"/>
<sequence>MIISPTEPRGVAHHERAVHSPPALSRHRRPQIDAGDFDVWRRLVRLVQNEFRDRKVGSGRDDPARSFSMRAGVETSAMRLRSAASGRAEPRLHLGTLRPAR</sequence>
<reference evidence="2" key="1">
    <citation type="submission" date="2021-04" db="EMBL/GenBank/DDBJ databases">
        <authorList>
            <person name="Tunstrom K."/>
        </authorList>
    </citation>
    <scope>NUCLEOTIDE SEQUENCE</scope>
</reference>